<proteinExistence type="predicted"/>
<keyword evidence="2" id="KW-1185">Reference proteome</keyword>
<name>A0AAV9MJU9_9SOLN</name>
<accession>A0AAV9MJU9</accession>
<dbReference type="AlphaFoldDB" id="A0AAV9MJU9"/>
<comment type="caution">
    <text evidence="1">The sequence shown here is derived from an EMBL/GenBank/DDBJ whole genome shotgun (WGS) entry which is preliminary data.</text>
</comment>
<organism evidence="1 2">
    <name type="scientific">Solanum pinnatisectum</name>
    <name type="common">tansyleaf nightshade</name>
    <dbReference type="NCBI Taxonomy" id="50273"/>
    <lineage>
        <taxon>Eukaryota</taxon>
        <taxon>Viridiplantae</taxon>
        <taxon>Streptophyta</taxon>
        <taxon>Embryophyta</taxon>
        <taxon>Tracheophyta</taxon>
        <taxon>Spermatophyta</taxon>
        <taxon>Magnoliopsida</taxon>
        <taxon>eudicotyledons</taxon>
        <taxon>Gunneridae</taxon>
        <taxon>Pentapetalae</taxon>
        <taxon>asterids</taxon>
        <taxon>lamiids</taxon>
        <taxon>Solanales</taxon>
        <taxon>Solanaceae</taxon>
        <taxon>Solanoideae</taxon>
        <taxon>Solaneae</taxon>
        <taxon>Solanum</taxon>
    </lineage>
</organism>
<evidence type="ECO:0000313" key="2">
    <source>
        <dbReference type="Proteomes" id="UP001311915"/>
    </source>
</evidence>
<dbReference type="EMBL" id="JAWPEI010000001">
    <property type="protein sequence ID" value="KAK4737354.1"/>
    <property type="molecule type" value="Genomic_DNA"/>
</dbReference>
<gene>
    <name evidence="1" type="ORF">R3W88_001051</name>
</gene>
<evidence type="ECO:0000313" key="1">
    <source>
        <dbReference type="EMBL" id="KAK4737354.1"/>
    </source>
</evidence>
<dbReference type="Proteomes" id="UP001311915">
    <property type="component" value="Unassembled WGS sequence"/>
</dbReference>
<reference evidence="1 2" key="1">
    <citation type="submission" date="2023-10" db="EMBL/GenBank/DDBJ databases">
        <title>Genome-Wide Identification Analysis in wild type Solanum Pinnatisectum Reveals Some Genes Defensing Phytophthora Infestans.</title>
        <authorList>
            <person name="Sun C."/>
        </authorList>
    </citation>
    <scope>NUCLEOTIDE SEQUENCE [LARGE SCALE GENOMIC DNA]</scope>
    <source>
        <strain evidence="1">LQN</strain>
        <tissue evidence="1">Leaf</tissue>
    </source>
</reference>
<protein>
    <submittedName>
        <fullName evidence="1">Uncharacterized protein</fullName>
    </submittedName>
</protein>
<sequence length="73" mass="8402">MVSSDETKFGSCNPYVDESCPYCRGPHYKEMNDTMGIVRKIWLMGLEIYNLNTDVITILKARDDLPQVVRSNE</sequence>